<dbReference type="AlphaFoldDB" id="A0A846TQA1"/>
<dbReference type="InterPro" id="IPR036769">
    <property type="entry name" value="Ribosomal_uL11_C_sf"/>
</dbReference>
<keyword evidence="6 7" id="KW-0687">Ribonucleoprotein</keyword>
<keyword evidence="13" id="KW-1185">Reference proteome</keyword>
<keyword evidence="3 7" id="KW-0699">rRNA-binding</keyword>
<dbReference type="PANTHER" id="PTHR11661:SF1">
    <property type="entry name" value="LARGE RIBOSOMAL SUBUNIT PROTEIN UL11M"/>
    <property type="match status" value="1"/>
</dbReference>
<dbReference type="HAMAP" id="MF_00736">
    <property type="entry name" value="Ribosomal_uL11"/>
    <property type="match status" value="1"/>
</dbReference>
<sequence length="145" mass="15984">MAQVKDPNINRIATIQLPAGLAKPGASLASFGIDMPKFCREFNDKTKDQKDETNPVPIPVKIIAFKNKDFKFEIKTPPTTFLIKKLLKLEKGSSNAKLTKVGKITKEQITEIAKIKMPDLNAYDLEAAIKIVAGTAKNMGINVEE</sequence>
<comment type="function">
    <text evidence="7 9">Forms part of the ribosomal stalk which helps the ribosome interact with GTP-bound translation factors.</text>
</comment>
<keyword evidence="5 7" id="KW-0689">Ribosomal protein</keyword>
<dbReference type="Pfam" id="PF03946">
    <property type="entry name" value="Ribosomal_L11_N"/>
    <property type="match status" value="1"/>
</dbReference>
<organism evidence="12 13">
    <name type="scientific">Spiroplasma platyhelix PALS-1</name>
    <dbReference type="NCBI Taxonomy" id="1276218"/>
    <lineage>
        <taxon>Bacteria</taxon>
        <taxon>Bacillati</taxon>
        <taxon>Mycoplasmatota</taxon>
        <taxon>Mollicutes</taxon>
        <taxon>Entomoplasmatales</taxon>
        <taxon>Spiroplasmataceae</taxon>
        <taxon>Spiroplasma</taxon>
    </lineage>
</organism>
<evidence type="ECO:0000256" key="4">
    <source>
        <dbReference type="ARBA" id="ARBA00022884"/>
    </source>
</evidence>
<gene>
    <name evidence="7 12" type="primary">rplK</name>
    <name evidence="12" type="ORF">HER12_01825</name>
</gene>
<evidence type="ECO:0000256" key="2">
    <source>
        <dbReference type="ARBA" id="ARBA00022481"/>
    </source>
</evidence>
<comment type="caution">
    <text evidence="12">The sequence shown here is derived from an EMBL/GenBank/DDBJ whole genome shotgun (WGS) entry which is preliminary data.</text>
</comment>
<evidence type="ECO:0000256" key="1">
    <source>
        <dbReference type="ARBA" id="ARBA00010537"/>
    </source>
</evidence>
<dbReference type="Gene3D" id="3.30.1550.10">
    <property type="entry name" value="Ribosomal protein L11/L12, N-terminal domain"/>
    <property type="match status" value="1"/>
</dbReference>
<evidence type="ECO:0000256" key="6">
    <source>
        <dbReference type="ARBA" id="ARBA00023274"/>
    </source>
</evidence>
<evidence type="ECO:0000313" key="12">
    <source>
        <dbReference type="EMBL" id="NKE38490.1"/>
    </source>
</evidence>
<comment type="subunit">
    <text evidence="7">Part of the ribosomal stalk of the 50S ribosomal subunit. Interacts with L10 and the large rRNA to form the base of the stalk. L10 forms an elongated spine to which L12 dimers bind in a sequential fashion forming a multimeric L10(L12)X complex.</text>
</comment>
<evidence type="ECO:0000256" key="3">
    <source>
        <dbReference type="ARBA" id="ARBA00022730"/>
    </source>
</evidence>
<feature type="domain" description="Large ribosomal subunit protein uL11 N-terminal" evidence="11">
    <location>
        <begin position="14"/>
        <end position="70"/>
    </location>
</feature>
<dbReference type="InterPro" id="IPR020784">
    <property type="entry name" value="Ribosomal_uL11_N"/>
</dbReference>
<reference evidence="12 13" key="1">
    <citation type="submission" date="2020-04" db="EMBL/GenBank/DDBJ databases">
        <title>Complete genome sequence of Spiroplasma platyhelix ATCC 51748, an insect isolate.</title>
        <authorList>
            <person name="Green E.A."/>
            <person name="Klassen J.L."/>
        </authorList>
    </citation>
    <scope>NUCLEOTIDE SEQUENCE [LARGE SCALE GENOMIC DNA]</scope>
    <source>
        <strain evidence="12 13">PALS-1</strain>
    </source>
</reference>
<dbReference type="EMBL" id="JAAVVK010000001">
    <property type="protein sequence ID" value="NKE38490.1"/>
    <property type="molecule type" value="Genomic_DNA"/>
</dbReference>
<evidence type="ECO:0000256" key="7">
    <source>
        <dbReference type="HAMAP-Rule" id="MF_00736"/>
    </source>
</evidence>
<keyword evidence="4 7" id="KW-0694">RNA-binding</keyword>
<dbReference type="GO" id="GO:0006412">
    <property type="term" value="P:translation"/>
    <property type="evidence" value="ECO:0007669"/>
    <property type="project" value="UniProtKB-UniRule"/>
</dbReference>
<dbReference type="GO" id="GO:0022625">
    <property type="term" value="C:cytosolic large ribosomal subunit"/>
    <property type="evidence" value="ECO:0007669"/>
    <property type="project" value="TreeGrafter"/>
</dbReference>
<dbReference type="InterPro" id="IPR006519">
    <property type="entry name" value="Ribosomal_uL11_bac-typ"/>
</dbReference>
<dbReference type="PANTHER" id="PTHR11661">
    <property type="entry name" value="60S RIBOSOMAL PROTEIN L12"/>
    <property type="match status" value="1"/>
</dbReference>
<evidence type="ECO:0000256" key="9">
    <source>
        <dbReference type="RuleBase" id="RU003979"/>
    </source>
</evidence>
<comment type="similarity">
    <text evidence="1 7 8">Belongs to the universal ribosomal protein uL11 family.</text>
</comment>
<dbReference type="RefSeq" id="WP_168104961.1">
    <property type="nucleotide sequence ID" value="NZ_CP051215.1"/>
</dbReference>
<dbReference type="InterPro" id="IPR020783">
    <property type="entry name" value="Ribosomal_uL11_C"/>
</dbReference>
<evidence type="ECO:0000313" key="13">
    <source>
        <dbReference type="Proteomes" id="UP000584587"/>
    </source>
</evidence>
<protein>
    <recommendedName>
        <fullName evidence="7">Large ribosomal subunit protein uL11</fullName>
    </recommendedName>
</protein>
<dbReference type="Proteomes" id="UP000584587">
    <property type="component" value="Unassembled WGS sequence"/>
</dbReference>
<dbReference type="GO" id="GO:0003735">
    <property type="term" value="F:structural constituent of ribosome"/>
    <property type="evidence" value="ECO:0007669"/>
    <property type="project" value="InterPro"/>
</dbReference>
<dbReference type="GO" id="GO:0070180">
    <property type="term" value="F:large ribosomal subunit rRNA binding"/>
    <property type="evidence" value="ECO:0007669"/>
    <property type="project" value="UniProtKB-UniRule"/>
</dbReference>
<evidence type="ECO:0000256" key="5">
    <source>
        <dbReference type="ARBA" id="ARBA00022980"/>
    </source>
</evidence>
<dbReference type="InterPro" id="IPR036796">
    <property type="entry name" value="Ribosomal_uL11_N_sf"/>
</dbReference>
<dbReference type="Gene3D" id="1.10.10.250">
    <property type="entry name" value="Ribosomal protein L11, C-terminal domain"/>
    <property type="match status" value="1"/>
</dbReference>
<dbReference type="Pfam" id="PF00298">
    <property type="entry name" value="Ribosomal_L11"/>
    <property type="match status" value="1"/>
</dbReference>
<name>A0A846TQA1_9MOLU</name>
<proteinExistence type="inferred from homology"/>
<comment type="PTM">
    <text evidence="7 9">One or more lysine residues are methylated.</text>
</comment>
<dbReference type="NCBIfam" id="TIGR01632">
    <property type="entry name" value="L11_bact"/>
    <property type="match status" value="1"/>
</dbReference>
<evidence type="ECO:0000256" key="8">
    <source>
        <dbReference type="RuleBase" id="RU003978"/>
    </source>
</evidence>
<evidence type="ECO:0000259" key="11">
    <source>
        <dbReference type="Pfam" id="PF03946"/>
    </source>
</evidence>
<evidence type="ECO:0000259" key="10">
    <source>
        <dbReference type="Pfam" id="PF00298"/>
    </source>
</evidence>
<accession>A0A846TQA1</accession>
<dbReference type="SUPFAM" id="SSF46906">
    <property type="entry name" value="Ribosomal protein L11, C-terminal domain"/>
    <property type="match status" value="1"/>
</dbReference>
<dbReference type="SUPFAM" id="SSF54747">
    <property type="entry name" value="Ribosomal L11/L12e N-terminal domain"/>
    <property type="match status" value="1"/>
</dbReference>
<dbReference type="InterPro" id="IPR000911">
    <property type="entry name" value="Ribosomal_uL11"/>
</dbReference>
<feature type="domain" description="Large ribosomal subunit protein uL11 C-terminal" evidence="10">
    <location>
        <begin position="75"/>
        <end position="143"/>
    </location>
</feature>
<keyword evidence="2 7" id="KW-0488">Methylation</keyword>
<dbReference type="SMART" id="SM00649">
    <property type="entry name" value="RL11"/>
    <property type="match status" value="1"/>
</dbReference>
<dbReference type="FunFam" id="1.10.10.250:FF:000001">
    <property type="entry name" value="50S ribosomal protein L11"/>
    <property type="match status" value="1"/>
</dbReference>
<dbReference type="CDD" id="cd00349">
    <property type="entry name" value="Ribosomal_L11"/>
    <property type="match status" value="1"/>
</dbReference>